<name>A0A7X6DUD2_9BACT</name>
<feature type="domain" description="Pyruvate:ferredoxin oxidoreductase core" evidence="4">
    <location>
        <begin position="306"/>
        <end position="385"/>
    </location>
</feature>
<evidence type="ECO:0000256" key="1">
    <source>
        <dbReference type="ARBA" id="ARBA00023002"/>
    </source>
</evidence>
<accession>A0A7X6DUD2</accession>
<dbReference type="GO" id="GO:0006979">
    <property type="term" value="P:response to oxidative stress"/>
    <property type="evidence" value="ECO:0007669"/>
    <property type="project" value="TreeGrafter"/>
</dbReference>
<dbReference type="Gene3D" id="3.40.50.970">
    <property type="match status" value="1"/>
</dbReference>
<sequence>MSEGLGEEVKTNPQGDVITAAPAPTKEAKKGAAAQRVVDPDYLFLQAPREKTFITGSEAAKEAIRRANVDVAISYPITPQSETMQQVGYLYAEGYVKDYYRGEEEYGVMSAIAGASRSGVRCLSATAGPGLMRGLEVISSWPGGRLPAVLLIMCRVINAPLAIQPDNVELSYMLNTGCLLFHAENQQDFYDYALAAFMIGEKPEVTLPVAVAVDGFFVTHARGWVSLPAADIKLPPRDCYHEAVPMMDNENPPIRISRDAPIQKSNFISYQMHASWQQEIWAAQERSRKWIERWLGGLVEVVNPKAKIMIVASGAAVSQSREAVRQAAEQGIEVGLVKIKSVRPFPAEEVRAALDHAEKILVPEFNYVGWLAKEVKSTIRGSERVISGPRVFGGMSMPTELILEYIMGTPNRR</sequence>
<dbReference type="PANTHER" id="PTHR32154">
    <property type="entry name" value="PYRUVATE-FLAVODOXIN OXIDOREDUCTASE-RELATED"/>
    <property type="match status" value="1"/>
</dbReference>
<proteinExistence type="predicted"/>
<dbReference type="SUPFAM" id="SSF52922">
    <property type="entry name" value="TK C-terminal domain-like"/>
    <property type="match status" value="1"/>
</dbReference>
<dbReference type="InterPro" id="IPR033412">
    <property type="entry name" value="PFOR_II"/>
</dbReference>
<evidence type="ECO:0000313" key="6">
    <source>
        <dbReference type="Proteomes" id="UP000534783"/>
    </source>
</evidence>
<protein>
    <submittedName>
        <fullName evidence="5">Ferredoxin oxidoreductase</fullName>
    </submittedName>
</protein>
<dbReference type="InterPro" id="IPR050722">
    <property type="entry name" value="Pyruvate:ferred/Flavod_OxRd"/>
</dbReference>
<evidence type="ECO:0000259" key="4">
    <source>
        <dbReference type="Pfam" id="PF17147"/>
    </source>
</evidence>
<dbReference type="SUPFAM" id="SSF52518">
    <property type="entry name" value="Thiamin diphosphate-binding fold (THDP-binding)"/>
    <property type="match status" value="1"/>
</dbReference>
<gene>
    <name evidence="5" type="ORF">MNODULE_21750</name>
</gene>
<dbReference type="Proteomes" id="UP000534783">
    <property type="component" value="Unassembled WGS sequence"/>
</dbReference>
<reference evidence="5 6" key="1">
    <citation type="journal article" date="2020" name="Nature">
        <title>Bacterial chemolithoautotrophy via manganese oxidation.</title>
        <authorList>
            <person name="Yu H."/>
            <person name="Leadbetter J.R."/>
        </authorList>
    </citation>
    <scope>NUCLEOTIDE SEQUENCE [LARGE SCALE GENOMIC DNA]</scope>
    <source>
        <strain evidence="5 6">Mn-1</strain>
    </source>
</reference>
<keyword evidence="6" id="KW-1185">Reference proteome</keyword>
<comment type="caution">
    <text evidence="5">The sequence shown here is derived from an EMBL/GenBank/DDBJ whole genome shotgun (WGS) entry which is preliminary data.</text>
</comment>
<dbReference type="GO" id="GO:0016491">
    <property type="term" value="F:oxidoreductase activity"/>
    <property type="evidence" value="ECO:0007669"/>
    <property type="project" value="UniProtKB-KW"/>
</dbReference>
<dbReference type="Gene3D" id="3.40.50.920">
    <property type="match status" value="1"/>
</dbReference>
<evidence type="ECO:0000313" key="5">
    <source>
        <dbReference type="EMBL" id="NKE73387.1"/>
    </source>
</evidence>
<dbReference type="CDD" id="cd07034">
    <property type="entry name" value="TPP_PYR_PFOR_IOR-alpha_like"/>
    <property type="match status" value="1"/>
</dbReference>
<feature type="region of interest" description="Disordered" evidence="2">
    <location>
        <begin position="1"/>
        <end position="27"/>
    </location>
</feature>
<dbReference type="PANTHER" id="PTHR32154:SF0">
    <property type="entry name" value="PYRUVATE-FLAVODOXIN OXIDOREDUCTASE-RELATED"/>
    <property type="match status" value="1"/>
</dbReference>
<dbReference type="AlphaFoldDB" id="A0A7X6DUD2"/>
<feature type="domain" description="Pyruvate flavodoxin/ferredoxin oxidoreductase pyrimidine binding" evidence="3">
    <location>
        <begin position="63"/>
        <end position="284"/>
    </location>
</feature>
<dbReference type="Pfam" id="PF01855">
    <property type="entry name" value="POR_N"/>
    <property type="match status" value="1"/>
</dbReference>
<dbReference type="InterPro" id="IPR029061">
    <property type="entry name" value="THDP-binding"/>
</dbReference>
<evidence type="ECO:0000256" key="2">
    <source>
        <dbReference type="SAM" id="MobiDB-lite"/>
    </source>
</evidence>
<organism evidence="5 6">
    <name type="scientific">Candidatus Manganitrophus noduliformans</name>
    <dbReference type="NCBI Taxonomy" id="2606439"/>
    <lineage>
        <taxon>Bacteria</taxon>
        <taxon>Pseudomonadati</taxon>
        <taxon>Nitrospirota</taxon>
        <taxon>Nitrospiria</taxon>
        <taxon>Candidatus Troglogloeales</taxon>
        <taxon>Candidatus Manganitrophaceae</taxon>
        <taxon>Candidatus Manganitrophus</taxon>
    </lineage>
</organism>
<evidence type="ECO:0000259" key="3">
    <source>
        <dbReference type="Pfam" id="PF01855"/>
    </source>
</evidence>
<dbReference type="RefSeq" id="WP_168063336.1">
    <property type="nucleotide sequence ID" value="NZ_VTOW01000006.1"/>
</dbReference>
<dbReference type="Pfam" id="PF17147">
    <property type="entry name" value="PFOR_II"/>
    <property type="match status" value="1"/>
</dbReference>
<dbReference type="InterPro" id="IPR002880">
    <property type="entry name" value="Pyrv_Fd/Flavodoxin_OxRdtase_N"/>
</dbReference>
<dbReference type="InterPro" id="IPR009014">
    <property type="entry name" value="Transketo_C/PFOR_II"/>
</dbReference>
<dbReference type="EMBL" id="VTOW01000006">
    <property type="protein sequence ID" value="NKE73387.1"/>
    <property type="molecule type" value="Genomic_DNA"/>
</dbReference>
<keyword evidence="1" id="KW-0560">Oxidoreductase</keyword>